<keyword evidence="4" id="KW-1185">Reference proteome</keyword>
<sequence length="214" mass="23486">MAPLQTVVAALVLVVIGIDGEHTKLEWTDCGTDSNAIVLNNVAISPMPIEVPGNLSLTIDAVSKMDINRANLKVSVKRHTFIGDVTIPCLFHVGSCEYQDTCTLLDRMEKENWAGIMGGIGTQIKQMLQTVGITSYCGVTPRSIGIQSYNLKLPPIPAILTFFAEGDYTAHVTVEDDATKQQKICLDLKLSIKKHKDTTCTGWLCGRKRRNVHF</sequence>
<organism evidence="3 4">
    <name type="scientific">Patella caerulea</name>
    <name type="common">Rayed Mediterranean limpet</name>
    <dbReference type="NCBI Taxonomy" id="87958"/>
    <lineage>
        <taxon>Eukaryota</taxon>
        <taxon>Metazoa</taxon>
        <taxon>Spiralia</taxon>
        <taxon>Lophotrochozoa</taxon>
        <taxon>Mollusca</taxon>
        <taxon>Gastropoda</taxon>
        <taxon>Patellogastropoda</taxon>
        <taxon>Patelloidea</taxon>
        <taxon>Patellidae</taxon>
        <taxon>Patella</taxon>
    </lineage>
</organism>
<feature type="chain" id="PRO_5042967333" description="MD-2-related lipid-recognition domain-containing protein" evidence="2">
    <location>
        <begin position="21"/>
        <end position="214"/>
    </location>
</feature>
<dbReference type="InterPro" id="IPR028996">
    <property type="entry name" value="GM2-AP"/>
</dbReference>
<evidence type="ECO:0000256" key="1">
    <source>
        <dbReference type="ARBA" id="ARBA00022729"/>
    </source>
</evidence>
<dbReference type="EMBL" id="JAZGQO010000021">
    <property type="protein sequence ID" value="KAK6165397.1"/>
    <property type="molecule type" value="Genomic_DNA"/>
</dbReference>
<dbReference type="PANTHER" id="PTHR17357:SF0">
    <property type="entry name" value="GANGLIOSIDE GM2 ACTIVATOR"/>
    <property type="match status" value="1"/>
</dbReference>
<dbReference type="Proteomes" id="UP001347796">
    <property type="component" value="Unassembled WGS sequence"/>
</dbReference>
<evidence type="ECO:0000313" key="3">
    <source>
        <dbReference type="EMBL" id="KAK6165397.1"/>
    </source>
</evidence>
<name>A0AAN8FW70_PATCE</name>
<evidence type="ECO:0000313" key="4">
    <source>
        <dbReference type="Proteomes" id="UP001347796"/>
    </source>
</evidence>
<dbReference type="GO" id="GO:0005319">
    <property type="term" value="F:lipid transporter activity"/>
    <property type="evidence" value="ECO:0007669"/>
    <property type="project" value="TreeGrafter"/>
</dbReference>
<comment type="caution">
    <text evidence="3">The sequence shown here is derived from an EMBL/GenBank/DDBJ whole genome shotgun (WGS) entry which is preliminary data.</text>
</comment>
<dbReference type="InterPro" id="IPR036846">
    <property type="entry name" value="GM2-AP_sf"/>
</dbReference>
<evidence type="ECO:0008006" key="5">
    <source>
        <dbReference type="Google" id="ProtNLM"/>
    </source>
</evidence>
<feature type="signal peptide" evidence="2">
    <location>
        <begin position="1"/>
        <end position="20"/>
    </location>
</feature>
<dbReference type="AlphaFoldDB" id="A0AAN8FW70"/>
<evidence type="ECO:0000256" key="2">
    <source>
        <dbReference type="SAM" id="SignalP"/>
    </source>
</evidence>
<dbReference type="Gene3D" id="2.70.220.10">
    <property type="entry name" value="Ganglioside GM2 activator"/>
    <property type="match status" value="1"/>
</dbReference>
<dbReference type="PANTHER" id="PTHR17357">
    <property type="entry name" value="GM2 GANGLIOSIDE ACTIVATOR PROTEIN"/>
    <property type="match status" value="1"/>
</dbReference>
<dbReference type="GO" id="GO:0006689">
    <property type="term" value="P:ganglioside catabolic process"/>
    <property type="evidence" value="ECO:0007669"/>
    <property type="project" value="InterPro"/>
</dbReference>
<keyword evidence="1 2" id="KW-0732">Signal</keyword>
<dbReference type="GO" id="GO:0009898">
    <property type="term" value="C:cytoplasmic side of plasma membrane"/>
    <property type="evidence" value="ECO:0007669"/>
    <property type="project" value="TreeGrafter"/>
</dbReference>
<dbReference type="GO" id="GO:0008047">
    <property type="term" value="F:enzyme activator activity"/>
    <property type="evidence" value="ECO:0007669"/>
    <property type="project" value="InterPro"/>
</dbReference>
<protein>
    <recommendedName>
        <fullName evidence="5">MD-2-related lipid-recognition domain-containing protein</fullName>
    </recommendedName>
</protein>
<dbReference type="SUPFAM" id="SSF63707">
    <property type="entry name" value="Ganglioside M2 (gm2) activator"/>
    <property type="match status" value="1"/>
</dbReference>
<gene>
    <name evidence="3" type="ORF">SNE40_022330</name>
</gene>
<proteinExistence type="predicted"/>
<accession>A0AAN8FW70</accession>
<reference evidence="3 4" key="1">
    <citation type="submission" date="2024-01" db="EMBL/GenBank/DDBJ databases">
        <title>The genome of the rayed Mediterranean limpet Patella caerulea (Linnaeus, 1758).</title>
        <authorList>
            <person name="Anh-Thu Weber A."/>
            <person name="Halstead-Nussloch G."/>
        </authorList>
    </citation>
    <scope>NUCLEOTIDE SEQUENCE [LARGE SCALE GENOMIC DNA]</scope>
    <source>
        <strain evidence="3">AATW-2023a</strain>
        <tissue evidence="3">Whole specimen</tissue>
    </source>
</reference>